<dbReference type="GO" id="GO:0007166">
    <property type="term" value="P:cell surface receptor signaling pathway"/>
    <property type="evidence" value="ECO:0007669"/>
    <property type="project" value="InterPro"/>
</dbReference>
<organism evidence="10 11">
    <name type="scientific">Amphibalanus amphitrite</name>
    <name type="common">Striped barnacle</name>
    <name type="synonym">Balanus amphitrite</name>
    <dbReference type="NCBI Taxonomy" id="1232801"/>
    <lineage>
        <taxon>Eukaryota</taxon>
        <taxon>Metazoa</taxon>
        <taxon>Ecdysozoa</taxon>
        <taxon>Arthropoda</taxon>
        <taxon>Crustacea</taxon>
        <taxon>Multicrustacea</taxon>
        <taxon>Cirripedia</taxon>
        <taxon>Thoracica</taxon>
        <taxon>Thoracicalcarea</taxon>
        <taxon>Balanomorpha</taxon>
        <taxon>Balanoidea</taxon>
        <taxon>Balanidae</taxon>
        <taxon>Amphibalaninae</taxon>
        <taxon>Amphibalanus</taxon>
    </lineage>
</organism>
<dbReference type="InterPro" id="IPR000832">
    <property type="entry name" value="GPCR_2_secretin-like"/>
</dbReference>
<feature type="transmembrane region" description="Helical" evidence="8">
    <location>
        <begin position="274"/>
        <end position="297"/>
    </location>
</feature>
<dbReference type="PROSITE" id="PS50261">
    <property type="entry name" value="G_PROTEIN_RECEP_F2_4"/>
    <property type="match status" value="1"/>
</dbReference>
<keyword evidence="7" id="KW-0807">Transducer</keyword>
<dbReference type="InterPro" id="IPR036445">
    <property type="entry name" value="GPCR_2_extracell_dom_sf"/>
</dbReference>
<evidence type="ECO:0000256" key="3">
    <source>
        <dbReference type="ARBA" id="ARBA00022989"/>
    </source>
</evidence>
<feature type="transmembrane region" description="Helical" evidence="8">
    <location>
        <begin position="198"/>
        <end position="223"/>
    </location>
</feature>
<dbReference type="Gene3D" id="1.20.1070.10">
    <property type="entry name" value="Rhodopsin 7-helix transmembrane proteins"/>
    <property type="match status" value="1"/>
</dbReference>
<comment type="caution">
    <text evidence="10">The sequence shown here is derived from an EMBL/GenBank/DDBJ whole genome shotgun (WGS) entry which is preliminary data.</text>
</comment>
<feature type="transmembrane region" description="Helical" evidence="8">
    <location>
        <begin position="123"/>
        <end position="152"/>
    </location>
</feature>
<evidence type="ECO:0000256" key="5">
    <source>
        <dbReference type="ARBA" id="ARBA00023136"/>
    </source>
</evidence>
<sequence length="345" mass="39700">MNEAYRSCLESGEWFRHPDSPPGVSGWSNYTTCVDLRDLSLRQVVNSVYICGYSISLAAIIISLLIFMYFRTTLNSTRVRIHINLFVSFMINNFMWIMWYEFIVDDVKLLNDNTIWCRMMHIIVQYFMVANYFWMFCEGLYLHTVLAVAFVTEGKLMKWLYVIGWIVPVIFTGIYAVVRGLSPNVPPETTSWCWMEEAYTWLLSAPVCTSMLANFVFLVRIVWILVRKLRAAPGNEEHNNSWRAVRATLILIPLLGLNYMLAPFRPEPGAPGENVYQILNAVTTSAQGFCVALLFCFMNGEVSHDDDVQCVTTKHAKLIVSIAYYSELYVQMLSILSCFAFPNLF</sequence>
<comment type="subcellular location">
    <subcellularLocation>
        <location evidence="1">Membrane</location>
        <topology evidence="1">Multi-pass membrane protein</topology>
    </subcellularLocation>
</comment>
<keyword evidence="3 8" id="KW-1133">Transmembrane helix</keyword>
<feature type="transmembrane region" description="Helical" evidence="8">
    <location>
        <begin position="244"/>
        <end position="262"/>
    </location>
</feature>
<accession>A0A6A4V8H7</accession>
<feature type="transmembrane region" description="Helical" evidence="8">
    <location>
        <begin position="47"/>
        <end position="70"/>
    </location>
</feature>
<evidence type="ECO:0000256" key="2">
    <source>
        <dbReference type="ARBA" id="ARBA00022692"/>
    </source>
</evidence>
<evidence type="ECO:0000313" key="10">
    <source>
        <dbReference type="EMBL" id="KAF0286958.1"/>
    </source>
</evidence>
<dbReference type="PRINTS" id="PR00249">
    <property type="entry name" value="GPCRSECRETIN"/>
</dbReference>
<dbReference type="CDD" id="cd15260">
    <property type="entry name" value="7tmB1_NPR_B4_insect-like"/>
    <property type="match status" value="1"/>
</dbReference>
<gene>
    <name evidence="10" type="primary">calcrla</name>
    <name evidence="10" type="ORF">FJT64_014613</name>
</gene>
<evidence type="ECO:0000256" key="8">
    <source>
        <dbReference type="SAM" id="Phobius"/>
    </source>
</evidence>
<dbReference type="GO" id="GO:0005886">
    <property type="term" value="C:plasma membrane"/>
    <property type="evidence" value="ECO:0007669"/>
    <property type="project" value="TreeGrafter"/>
</dbReference>
<evidence type="ECO:0000256" key="6">
    <source>
        <dbReference type="ARBA" id="ARBA00023170"/>
    </source>
</evidence>
<evidence type="ECO:0000256" key="1">
    <source>
        <dbReference type="ARBA" id="ARBA00004141"/>
    </source>
</evidence>
<keyword evidence="4" id="KW-0297">G-protein coupled receptor</keyword>
<evidence type="ECO:0000259" key="9">
    <source>
        <dbReference type="PROSITE" id="PS50261"/>
    </source>
</evidence>
<feature type="transmembrane region" description="Helical" evidence="8">
    <location>
        <begin position="318"/>
        <end position="342"/>
    </location>
</feature>
<name>A0A6A4V8H7_AMPAM</name>
<feature type="domain" description="G-protein coupled receptors family 2 profile 2" evidence="9">
    <location>
        <begin position="45"/>
        <end position="299"/>
    </location>
</feature>
<proteinExistence type="predicted"/>
<feature type="transmembrane region" description="Helical" evidence="8">
    <location>
        <begin position="82"/>
        <end position="103"/>
    </location>
</feature>
<dbReference type="GO" id="GO:0008528">
    <property type="term" value="F:G protein-coupled peptide receptor activity"/>
    <property type="evidence" value="ECO:0007669"/>
    <property type="project" value="TreeGrafter"/>
</dbReference>
<dbReference type="Pfam" id="PF00002">
    <property type="entry name" value="7tm_2"/>
    <property type="match status" value="1"/>
</dbReference>
<dbReference type="EMBL" id="VIIS01002221">
    <property type="protein sequence ID" value="KAF0286958.1"/>
    <property type="molecule type" value="Genomic_DNA"/>
</dbReference>
<dbReference type="InterPro" id="IPR050332">
    <property type="entry name" value="GPCR_2"/>
</dbReference>
<dbReference type="AlphaFoldDB" id="A0A6A4V8H7"/>
<dbReference type="Proteomes" id="UP000440578">
    <property type="component" value="Unassembled WGS sequence"/>
</dbReference>
<evidence type="ECO:0000256" key="7">
    <source>
        <dbReference type="ARBA" id="ARBA00023224"/>
    </source>
</evidence>
<reference evidence="10 11" key="1">
    <citation type="submission" date="2019-07" db="EMBL/GenBank/DDBJ databases">
        <title>Draft genome assembly of a fouling barnacle, Amphibalanus amphitrite (Darwin, 1854): The first reference genome for Thecostraca.</title>
        <authorList>
            <person name="Kim W."/>
        </authorList>
    </citation>
    <scope>NUCLEOTIDE SEQUENCE [LARGE SCALE GENOMIC DNA]</scope>
    <source>
        <strain evidence="10">SNU_AA5</strain>
        <tissue evidence="10">Soma without cirri and trophi</tissue>
    </source>
</reference>
<evidence type="ECO:0000313" key="11">
    <source>
        <dbReference type="Proteomes" id="UP000440578"/>
    </source>
</evidence>
<dbReference type="InterPro" id="IPR017981">
    <property type="entry name" value="GPCR_2-like_7TM"/>
</dbReference>
<keyword evidence="11" id="KW-1185">Reference proteome</keyword>
<dbReference type="Gene3D" id="4.10.1240.10">
    <property type="entry name" value="GPCR, family 2, extracellular hormone receptor domain"/>
    <property type="match status" value="1"/>
</dbReference>
<dbReference type="OrthoDB" id="16753at2759"/>
<keyword evidence="2 8" id="KW-0812">Transmembrane</keyword>
<protein>
    <submittedName>
        <fullName evidence="10">Calcitonin gene-related peptide type 1 receptor</fullName>
    </submittedName>
</protein>
<keyword evidence="6 10" id="KW-0675">Receptor</keyword>
<keyword evidence="5 8" id="KW-0472">Membrane</keyword>
<dbReference type="PANTHER" id="PTHR45620:SF32">
    <property type="entry name" value="DIURETIC HORMONE 31 RECEPTOR, ISOFORM C"/>
    <property type="match status" value="1"/>
</dbReference>
<feature type="transmembrane region" description="Helical" evidence="8">
    <location>
        <begin position="159"/>
        <end position="178"/>
    </location>
</feature>
<dbReference type="PANTHER" id="PTHR45620">
    <property type="entry name" value="PDF RECEPTOR-LIKE PROTEIN-RELATED"/>
    <property type="match status" value="1"/>
</dbReference>
<dbReference type="GO" id="GO:0007188">
    <property type="term" value="P:adenylate cyclase-modulating G protein-coupled receptor signaling pathway"/>
    <property type="evidence" value="ECO:0007669"/>
    <property type="project" value="TreeGrafter"/>
</dbReference>
<evidence type="ECO:0000256" key="4">
    <source>
        <dbReference type="ARBA" id="ARBA00023040"/>
    </source>
</evidence>